<sequence length="102" mass="11034">MTPQEFRTSLTEASPPAGLPGPLLALWWDARGDWDRAHEAAQVGDDADSAWVHAYLHRKEGGRFRKPVGGAGADVIRFVLIEMEQAADVGRSTWFLGCAGSA</sequence>
<protein>
    <recommendedName>
        <fullName evidence="3">TIGR02996 domain-containing protein</fullName>
    </recommendedName>
</protein>
<accession>A0ABS7ALK0</accession>
<gene>
    <name evidence="1" type="ORF">KPL78_29505</name>
</gene>
<dbReference type="Proteomes" id="UP001196565">
    <property type="component" value="Unassembled WGS sequence"/>
</dbReference>
<organism evidence="1 2">
    <name type="scientific">Roseomonas alba</name>
    <dbReference type="NCBI Taxonomy" id="2846776"/>
    <lineage>
        <taxon>Bacteria</taxon>
        <taxon>Pseudomonadati</taxon>
        <taxon>Pseudomonadota</taxon>
        <taxon>Alphaproteobacteria</taxon>
        <taxon>Acetobacterales</taxon>
        <taxon>Roseomonadaceae</taxon>
        <taxon>Roseomonas</taxon>
    </lineage>
</organism>
<feature type="non-terminal residue" evidence="1">
    <location>
        <position position="102"/>
    </location>
</feature>
<evidence type="ECO:0008006" key="3">
    <source>
        <dbReference type="Google" id="ProtNLM"/>
    </source>
</evidence>
<comment type="caution">
    <text evidence="1">The sequence shown here is derived from an EMBL/GenBank/DDBJ whole genome shotgun (WGS) entry which is preliminary data.</text>
</comment>
<evidence type="ECO:0000313" key="1">
    <source>
        <dbReference type="EMBL" id="MBW6402019.1"/>
    </source>
</evidence>
<proteinExistence type="predicted"/>
<keyword evidence="2" id="KW-1185">Reference proteome</keyword>
<evidence type="ECO:0000313" key="2">
    <source>
        <dbReference type="Proteomes" id="UP001196565"/>
    </source>
</evidence>
<dbReference type="EMBL" id="JAHYBZ010000019">
    <property type="protein sequence ID" value="MBW6402019.1"/>
    <property type="molecule type" value="Genomic_DNA"/>
</dbReference>
<reference evidence="1 2" key="1">
    <citation type="submission" date="2021-07" db="EMBL/GenBank/DDBJ databases">
        <authorList>
            <person name="So Y."/>
        </authorList>
    </citation>
    <scope>NUCLEOTIDE SEQUENCE [LARGE SCALE GENOMIC DNA]</scope>
    <source>
        <strain evidence="1 2">HJA6</strain>
    </source>
</reference>
<name>A0ABS7ALK0_9PROT</name>